<feature type="transmembrane region" description="Helical" evidence="1">
    <location>
        <begin position="197"/>
        <end position="220"/>
    </location>
</feature>
<keyword evidence="1" id="KW-0812">Transmembrane</keyword>
<gene>
    <name evidence="2" type="ORF">HGP29_17585</name>
</gene>
<organism evidence="2 3">
    <name type="scientific">Flammeovirga agarivorans</name>
    <dbReference type="NCBI Taxonomy" id="2726742"/>
    <lineage>
        <taxon>Bacteria</taxon>
        <taxon>Pseudomonadati</taxon>
        <taxon>Bacteroidota</taxon>
        <taxon>Cytophagia</taxon>
        <taxon>Cytophagales</taxon>
        <taxon>Flammeovirgaceae</taxon>
        <taxon>Flammeovirga</taxon>
    </lineage>
</organism>
<dbReference type="EMBL" id="JABAIL010000005">
    <property type="protein sequence ID" value="NLR93029.1"/>
    <property type="molecule type" value="Genomic_DNA"/>
</dbReference>
<keyword evidence="1" id="KW-1133">Transmembrane helix</keyword>
<proteinExistence type="predicted"/>
<feature type="transmembrane region" description="Helical" evidence="1">
    <location>
        <begin position="146"/>
        <end position="167"/>
    </location>
</feature>
<dbReference type="PANTHER" id="PTHR34219:SF3">
    <property type="entry name" value="BLL7967 PROTEIN"/>
    <property type="match status" value="1"/>
</dbReference>
<protein>
    <submittedName>
        <fullName evidence="2">PepSY domain-containing protein</fullName>
    </submittedName>
</protein>
<dbReference type="Proteomes" id="UP000585050">
    <property type="component" value="Unassembled WGS sequence"/>
</dbReference>
<reference evidence="2 3" key="1">
    <citation type="submission" date="2020-04" db="EMBL/GenBank/DDBJ databases">
        <title>Flammeovirga sp. SR4, a novel species isolated from seawater.</title>
        <authorList>
            <person name="Wang X."/>
        </authorList>
    </citation>
    <scope>NUCLEOTIDE SEQUENCE [LARGE SCALE GENOMIC DNA]</scope>
    <source>
        <strain evidence="2 3">SR4</strain>
    </source>
</reference>
<evidence type="ECO:0000256" key="1">
    <source>
        <dbReference type="SAM" id="Phobius"/>
    </source>
</evidence>
<evidence type="ECO:0000313" key="3">
    <source>
        <dbReference type="Proteomes" id="UP000585050"/>
    </source>
</evidence>
<dbReference type="Pfam" id="PF03929">
    <property type="entry name" value="PepSY_TM"/>
    <property type="match status" value="1"/>
</dbReference>
<dbReference type="AlphaFoldDB" id="A0A7X8SMN9"/>
<feature type="transmembrane region" description="Helical" evidence="1">
    <location>
        <begin position="341"/>
        <end position="364"/>
    </location>
</feature>
<comment type="caution">
    <text evidence="2">The sequence shown here is derived from an EMBL/GenBank/DDBJ whole genome shotgun (WGS) entry which is preliminary data.</text>
</comment>
<sequence>MKLIKELLHQIHLWLGLISGIVILIVCLTGGILALEKDINGIFNSEVLTVTPQGDAHTVEDIKKSFETSHPKHNISSISIPNDLEKAYKISYVPEGHKGGRRGRLSEYVNPYTLESLGSENSSLKGFFMFNFKLHRWLLAGDIGKMIVGVSTIIFLVLCFTGLILWWPSKMKQLKQGLTVKWGASKKRVNYDMHNTWGFYVLIPSIIMCITGLCWSFSWYNDGVYLLFDGKLPSKEDNQPHKIDSENQYLSFQDKMDFVDTIYPEEGGYSISFPNKKQAVYTVSKAAGETFFSYGQSRKVTFNTDHQPNSHIAFEDYTLGRQMRIHAKSLHIGYYFGTFGRWIYCICSLIATTLPVTGFLVWWFKRNKKGKGKKKNKMQLA</sequence>
<accession>A0A7X8SMN9</accession>
<name>A0A7X8SMN9_9BACT</name>
<dbReference type="InterPro" id="IPR005625">
    <property type="entry name" value="PepSY-ass_TM"/>
</dbReference>
<feature type="transmembrane region" description="Helical" evidence="1">
    <location>
        <begin position="12"/>
        <end position="35"/>
    </location>
</feature>
<dbReference type="PANTHER" id="PTHR34219">
    <property type="entry name" value="IRON-REGULATED INNER MEMBRANE PROTEIN-RELATED"/>
    <property type="match status" value="1"/>
</dbReference>
<keyword evidence="3" id="KW-1185">Reference proteome</keyword>
<evidence type="ECO:0000313" key="2">
    <source>
        <dbReference type="EMBL" id="NLR93029.1"/>
    </source>
</evidence>
<keyword evidence="1" id="KW-0472">Membrane</keyword>
<dbReference type="RefSeq" id="WP_168883739.1">
    <property type="nucleotide sequence ID" value="NZ_JABAIL010000005.1"/>
</dbReference>